<feature type="compositionally biased region" description="Basic and acidic residues" evidence="1">
    <location>
        <begin position="372"/>
        <end position="398"/>
    </location>
</feature>
<name>A0A445J1Q7_GLYSO</name>
<dbReference type="AlphaFoldDB" id="A0A445J1Q7"/>
<evidence type="ECO:0000256" key="1">
    <source>
        <dbReference type="SAM" id="MobiDB-lite"/>
    </source>
</evidence>
<comment type="caution">
    <text evidence="2">The sequence shown here is derived from an EMBL/GenBank/DDBJ whole genome shotgun (WGS) entry which is preliminary data.</text>
</comment>
<proteinExistence type="predicted"/>
<feature type="non-terminal residue" evidence="2">
    <location>
        <position position="1"/>
    </location>
</feature>
<evidence type="ECO:0000313" key="2">
    <source>
        <dbReference type="EMBL" id="RZB92306.1"/>
    </source>
</evidence>
<feature type="region of interest" description="Disordered" evidence="1">
    <location>
        <begin position="559"/>
        <end position="584"/>
    </location>
</feature>
<feature type="compositionally biased region" description="Low complexity" evidence="1">
    <location>
        <begin position="399"/>
        <end position="412"/>
    </location>
</feature>
<sequence length="620" mass="70120">LSKFSISDDGGTKCNTLFSIGEESSIMQQNSVKETNLPDDNDILSNIESSLHKQQHNDVNVLYGDGEHAKESLQMFDAKDGEQNEANNMSLQIHEAQSNSNVARQVEHPDQKGDFSDDLVNAIKRVESRILSFQLSSNLSDSTNAGHHTTHEAANSDSPVIQTNNGALGSQMSGGKSLLEGHSLMNQKTCKASCEGENSISANAFVETFCAIGTKLASGGKWLRNRNRIQNLVQNIAMIDRVKSLNRLVSGDAYFGSQDSECIHGLRVPLNQDDHTKKHSMLASKTTRESLVRKNPVAWSKTDQNQKEMGSESSYAHKFAGSKSVIARREKPPLHQMVMKPTLLDQRSSEIKVNSHQQRDSLVLGRRRTHKTDHLEPWKTRVLPQDHKLEEANSKSDSSRLSSRQGSANSSSDSEDYSLLDGTQCPSSGRMVDEAYEGSSEESNNLYLEKDDGPSRRFGSFKSYRHHRKRNPKETIGGLRRLKNKLGLIFHHHHHHDDVHGHRHTIWNQLQNMFHHKDKHGVTTNKVDKTRRRDVGRVLPWRNQVGQFHRIAEGVLRHIQHSKKPKPSKLDGMKQLRNTTHGHSQKKPCWWQILRPHRRVKLKKKGRVKMGFMSQKSLKN</sequence>
<dbReference type="EMBL" id="QZWG01000009">
    <property type="protein sequence ID" value="RZB92306.1"/>
    <property type="molecule type" value="Genomic_DNA"/>
</dbReference>
<gene>
    <name evidence="2" type="ORF">D0Y65_024353</name>
</gene>
<feature type="region of interest" description="Disordered" evidence="1">
    <location>
        <begin position="140"/>
        <end position="160"/>
    </location>
</feature>
<feature type="region of interest" description="Disordered" evidence="1">
    <location>
        <begin position="345"/>
        <end position="460"/>
    </location>
</feature>
<reference evidence="2 3" key="1">
    <citation type="submission" date="2018-09" db="EMBL/GenBank/DDBJ databases">
        <title>A high-quality reference genome of wild soybean provides a powerful tool to mine soybean genomes.</title>
        <authorList>
            <person name="Xie M."/>
            <person name="Chung C.Y.L."/>
            <person name="Li M.-W."/>
            <person name="Wong F.-L."/>
            <person name="Chan T.-F."/>
            <person name="Lam H.-M."/>
        </authorList>
    </citation>
    <scope>NUCLEOTIDE SEQUENCE [LARGE SCALE GENOMIC DNA]</scope>
    <source>
        <strain evidence="3">cv. W05</strain>
        <tissue evidence="2">Hypocotyl of etiolated seedlings</tissue>
    </source>
</reference>
<organism evidence="2 3">
    <name type="scientific">Glycine soja</name>
    <name type="common">Wild soybean</name>
    <dbReference type="NCBI Taxonomy" id="3848"/>
    <lineage>
        <taxon>Eukaryota</taxon>
        <taxon>Viridiplantae</taxon>
        <taxon>Streptophyta</taxon>
        <taxon>Embryophyta</taxon>
        <taxon>Tracheophyta</taxon>
        <taxon>Spermatophyta</taxon>
        <taxon>Magnoliopsida</taxon>
        <taxon>eudicotyledons</taxon>
        <taxon>Gunneridae</taxon>
        <taxon>Pentapetalae</taxon>
        <taxon>rosids</taxon>
        <taxon>fabids</taxon>
        <taxon>Fabales</taxon>
        <taxon>Fabaceae</taxon>
        <taxon>Papilionoideae</taxon>
        <taxon>50 kb inversion clade</taxon>
        <taxon>NPAAA clade</taxon>
        <taxon>indigoferoid/millettioid clade</taxon>
        <taxon>Phaseoleae</taxon>
        <taxon>Glycine</taxon>
        <taxon>Glycine subgen. Soja</taxon>
    </lineage>
</organism>
<protein>
    <submittedName>
        <fullName evidence="2">Uncharacterized protein</fullName>
    </submittedName>
</protein>
<keyword evidence="3" id="KW-1185">Reference proteome</keyword>
<evidence type="ECO:0000313" key="3">
    <source>
        <dbReference type="Proteomes" id="UP000289340"/>
    </source>
</evidence>
<accession>A0A445J1Q7</accession>
<dbReference type="Proteomes" id="UP000289340">
    <property type="component" value="Chromosome 9"/>
</dbReference>